<dbReference type="CDD" id="cd03215">
    <property type="entry name" value="ABC_Carb_Monos_II"/>
    <property type="match status" value="1"/>
</dbReference>
<evidence type="ECO:0000256" key="1">
    <source>
        <dbReference type="ARBA" id="ARBA00004202"/>
    </source>
</evidence>
<dbReference type="PANTHER" id="PTHR43790:SF3">
    <property type="entry name" value="D-ALLOSE IMPORT ATP-BINDING PROTEIN ALSA-RELATED"/>
    <property type="match status" value="1"/>
</dbReference>
<evidence type="ECO:0000256" key="6">
    <source>
        <dbReference type="ARBA" id="ARBA00022741"/>
    </source>
</evidence>
<evidence type="ECO:0000256" key="3">
    <source>
        <dbReference type="ARBA" id="ARBA00022475"/>
    </source>
</evidence>
<dbReference type="GO" id="GO:0016887">
    <property type="term" value="F:ATP hydrolysis activity"/>
    <property type="evidence" value="ECO:0007669"/>
    <property type="project" value="InterPro"/>
</dbReference>
<keyword evidence="7 11" id="KW-0067">ATP-binding</keyword>
<evidence type="ECO:0000313" key="12">
    <source>
        <dbReference type="Proteomes" id="UP000515860"/>
    </source>
</evidence>
<dbReference type="PANTHER" id="PTHR43790">
    <property type="entry name" value="CARBOHYDRATE TRANSPORT ATP-BINDING PROTEIN MG119-RELATED"/>
    <property type="match status" value="1"/>
</dbReference>
<proteinExistence type="predicted"/>
<keyword evidence="9" id="KW-0472">Membrane</keyword>
<dbReference type="Proteomes" id="UP000515860">
    <property type="component" value="Chromosome"/>
</dbReference>
<comment type="subcellular location">
    <subcellularLocation>
        <location evidence="1">Cell membrane</location>
        <topology evidence="1">Peripheral membrane protein</topology>
    </subcellularLocation>
</comment>
<dbReference type="GO" id="GO:0005886">
    <property type="term" value="C:plasma membrane"/>
    <property type="evidence" value="ECO:0007669"/>
    <property type="project" value="UniProtKB-SubCell"/>
</dbReference>
<dbReference type="PROSITE" id="PS00211">
    <property type="entry name" value="ABC_TRANSPORTER_1"/>
    <property type="match status" value="1"/>
</dbReference>
<evidence type="ECO:0000256" key="2">
    <source>
        <dbReference type="ARBA" id="ARBA00022448"/>
    </source>
</evidence>
<dbReference type="GO" id="GO:0005524">
    <property type="term" value="F:ATP binding"/>
    <property type="evidence" value="ECO:0007669"/>
    <property type="project" value="UniProtKB-KW"/>
</dbReference>
<accession>A0A7G9GC39</accession>
<protein>
    <submittedName>
        <fullName evidence="11">Sugar ABC transporter ATP-binding protein</fullName>
    </submittedName>
</protein>
<keyword evidence="5" id="KW-0677">Repeat</keyword>
<dbReference type="AlphaFoldDB" id="A0A7G9GC39"/>
<keyword evidence="4" id="KW-0762">Sugar transport</keyword>
<organism evidence="11 12">
    <name type="scientific">Wansuia hejianensis</name>
    <dbReference type="NCBI Taxonomy" id="2763667"/>
    <lineage>
        <taxon>Bacteria</taxon>
        <taxon>Bacillati</taxon>
        <taxon>Bacillota</taxon>
        <taxon>Clostridia</taxon>
        <taxon>Lachnospirales</taxon>
        <taxon>Lachnospiraceae</taxon>
        <taxon>Wansuia</taxon>
    </lineage>
</organism>
<dbReference type="InterPro" id="IPR003593">
    <property type="entry name" value="AAA+_ATPase"/>
</dbReference>
<dbReference type="KEGG" id="whj:H9Q79_16060"/>
<evidence type="ECO:0000256" key="5">
    <source>
        <dbReference type="ARBA" id="ARBA00022737"/>
    </source>
</evidence>
<evidence type="ECO:0000313" key="11">
    <source>
        <dbReference type="EMBL" id="QNM08371.1"/>
    </source>
</evidence>
<dbReference type="PROSITE" id="PS50893">
    <property type="entry name" value="ABC_TRANSPORTER_2"/>
    <property type="match status" value="2"/>
</dbReference>
<name>A0A7G9GC39_9FIRM</name>
<evidence type="ECO:0000256" key="8">
    <source>
        <dbReference type="ARBA" id="ARBA00022967"/>
    </source>
</evidence>
<keyword evidence="6" id="KW-0547">Nucleotide-binding</keyword>
<dbReference type="InterPro" id="IPR050107">
    <property type="entry name" value="ABC_carbohydrate_import_ATPase"/>
</dbReference>
<feature type="domain" description="ABC transporter" evidence="10">
    <location>
        <begin position="5"/>
        <end position="241"/>
    </location>
</feature>
<dbReference type="InterPro" id="IPR003439">
    <property type="entry name" value="ABC_transporter-like_ATP-bd"/>
</dbReference>
<dbReference type="InterPro" id="IPR017871">
    <property type="entry name" value="ABC_transporter-like_CS"/>
</dbReference>
<dbReference type="SMART" id="SM00382">
    <property type="entry name" value="AAA"/>
    <property type="match status" value="2"/>
</dbReference>
<dbReference type="Gene3D" id="3.40.50.300">
    <property type="entry name" value="P-loop containing nucleotide triphosphate hydrolases"/>
    <property type="match status" value="2"/>
</dbReference>
<dbReference type="SUPFAM" id="SSF52540">
    <property type="entry name" value="P-loop containing nucleoside triphosphate hydrolases"/>
    <property type="match status" value="2"/>
</dbReference>
<dbReference type="InterPro" id="IPR027417">
    <property type="entry name" value="P-loop_NTPase"/>
</dbReference>
<feature type="domain" description="ABC transporter" evidence="10">
    <location>
        <begin position="254"/>
        <end position="495"/>
    </location>
</feature>
<sequence>MNTMLSLKGIEKYFQAVHALKSIDLDVYQGETLALVGENGAGKSTLVKILTGAHKKDAGTIRFNGQAVEITSPIHAKKLGICQAYQRAEYVPELSVAENIFMGEPEYTSRGFVSWGKMYREAQESLEEYGLSIDAHMKMKNLSVAECQLITIVKMLRQKPKLVILDEPTAVLSDNEVDILFRMIRKIQKEGITIIYISHRLDEIFQISDRIAVMRDGMMITVLENQNLTHEDLVSHMLGRKLETMFPPKSGGPFTEEELRVENFTNEYLHDISFTVHRGEILGIVGLVGSKRTELARAIYGIDRLKSGQILIEGKKADIHSPYDAIRHGIFLAPEDRKGEGIVPERSIKENITYSDMDRFFHLGMVRRKMEQDYAEELKRQIRIKAPSTDTLCRQLSGGNQQKVVVAKALTSKPRILIFDEPTQGIDVGAKAEIYELIHELAKSGTAVIVISSEMEEAIGISNRLLVMREGRISGMLEPEEMTSENTIRLMYRSE</sequence>
<evidence type="ECO:0000256" key="7">
    <source>
        <dbReference type="ARBA" id="ARBA00022840"/>
    </source>
</evidence>
<keyword evidence="3" id="KW-1003">Cell membrane</keyword>
<keyword evidence="12" id="KW-1185">Reference proteome</keyword>
<evidence type="ECO:0000259" key="10">
    <source>
        <dbReference type="PROSITE" id="PS50893"/>
    </source>
</evidence>
<evidence type="ECO:0000256" key="9">
    <source>
        <dbReference type="ARBA" id="ARBA00023136"/>
    </source>
</evidence>
<dbReference type="FunFam" id="3.40.50.300:FF:000127">
    <property type="entry name" value="Ribose import ATP-binding protein RbsA"/>
    <property type="match status" value="1"/>
</dbReference>
<dbReference type="RefSeq" id="WP_249328726.1">
    <property type="nucleotide sequence ID" value="NZ_CP060635.1"/>
</dbReference>
<dbReference type="EMBL" id="CP060635">
    <property type="protein sequence ID" value="QNM08371.1"/>
    <property type="molecule type" value="Genomic_DNA"/>
</dbReference>
<keyword evidence="8" id="KW-1278">Translocase</keyword>
<dbReference type="Pfam" id="PF00005">
    <property type="entry name" value="ABC_tran"/>
    <property type="match status" value="2"/>
</dbReference>
<dbReference type="CDD" id="cd03216">
    <property type="entry name" value="ABC_Carb_Monos_I"/>
    <property type="match status" value="1"/>
</dbReference>
<evidence type="ECO:0000256" key="4">
    <source>
        <dbReference type="ARBA" id="ARBA00022597"/>
    </source>
</evidence>
<keyword evidence="2" id="KW-0813">Transport</keyword>
<reference evidence="11 12" key="1">
    <citation type="submission" date="2020-08" db="EMBL/GenBank/DDBJ databases">
        <authorList>
            <person name="Liu C."/>
            <person name="Sun Q."/>
        </authorList>
    </citation>
    <scope>NUCLEOTIDE SEQUENCE [LARGE SCALE GENOMIC DNA]</scope>
    <source>
        <strain evidence="11 12">NSJ-29</strain>
    </source>
</reference>
<gene>
    <name evidence="11" type="ORF">H9Q79_16060</name>
</gene>